<dbReference type="Proteomes" id="UP001281761">
    <property type="component" value="Unassembled WGS sequence"/>
</dbReference>
<comment type="caution">
    <text evidence="1">The sequence shown here is derived from an EMBL/GenBank/DDBJ whole genome shotgun (WGS) entry which is preliminary data.</text>
</comment>
<evidence type="ECO:0008006" key="3">
    <source>
        <dbReference type="Google" id="ProtNLM"/>
    </source>
</evidence>
<evidence type="ECO:0000313" key="2">
    <source>
        <dbReference type="Proteomes" id="UP001281761"/>
    </source>
</evidence>
<dbReference type="EMBL" id="JARBJD010000258">
    <property type="protein sequence ID" value="KAK2945494.1"/>
    <property type="molecule type" value="Genomic_DNA"/>
</dbReference>
<reference evidence="1 2" key="1">
    <citation type="journal article" date="2022" name="bioRxiv">
        <title>Genomics of Preaxostyla Flagellates Illuminates Evolutionary Transitions and the Path Towards Mitochondrial Loss.</title>
        <authorList>
            <person name="Novak L.V.F."/>
            <person name="Treitli S.C."/>
            <person name="Pyrih J."/>
            <person name="Halakuc P."/>
            <person name="Pipaliya S.V."/>
            <person name="Vacek V."/>
            <person name="Brzon O."/>
            <person name="Soukal P."/>
            <person name="Eme L."/>
            <person name="Dacks J.B."/>
            <person name="Karnkowska A."/>
            <person name="Elias M."/>
            <person name="Hampl V."/>
        </authorList>
    </citation>
    <scope>NUCLEOTIDE SEQUENCE [LARGE SCALE GENOMIC DNA]</scope>
    <source>
        <strain evidence="1">NAU3</strain>
        <tissue evidence="1">Gut</tissue>
    </source>
</reference>
<protein>
    <recommendedName>
        <fullName evidence="3">Transposase</fullName>
    </recommendedName>
</protein>
<name>A0ABQ9X139_9EUKA</name>
<accession>A0ABQ9X139</accession>
<organism evidence="1 2">
    <name type="scientific">Blattamonas nauphoetae</name>
    <dbReference type="NCBI Taxonomy" id="2049346"/>
    <lineage>
        <taxon>Eukaryota</taxon>
        <taxon>Metamonada</taxon>
        <taxon>Preaxostyla</taxon>
        <taxon>Oxymonadida</taxon>
        <taxon>Blattamonas</taxon>
    </lineage>
</organism>
<evidence type="ECO:0000313" key="1">
    <source>
        <dbReference type="EMBL" id="KAK2945494.1"/>
    </source>
</evidence>
<keyword evidence="2" id="KW-1185">Reference proteome</keyword>
<sequence>MLMMSRGKSSAVNIVNKIEKQCVGLLAIRPFVLIVMKKFIDKPNYSICIFDDRSKSMNKHTRPVQAIPATQ</sequence>
<gene>
    <name evidence="1" type="ORF">BLNAU_19567</name>
</gene>
<proteinExistence type="predicted"/>